<evidence type="ECO:0000256" key="2">
    <source>
        <dbReference type="ARBA" id="ARBA00005766"/>
    </source>
</evidence>
<keyword evidence="4" id="KW-0633">Potassium transport</keyword>
<dbReference type="GO" id="GO:0012505">
    <property type="term" value="C:endomembrane system"/>
    <property type="evidence" value="ECO:0007669"/>
    <property type="project" value="UniProtKB-SubCell"/>
</dbReference>
<protein>
    <submittedName>
        <fullName evidence="14">Uncharacterized protein</fullName>
    </submittedName>
</protein>
<keyword evidence="6" id="KW-0631">Potassium channel</keyword>
<feature type="compositionally biased region" description="Basic and acidic residues" evidence="12">
    <location>
        <begin position="319"/>
        <end position="343"/>
    </location>
</feature>
<keyword evidence="9" id="KW-0406">Ion transport</keyword>
<evidence type="ECO:0000256" key="7">
    <source>
        <dbReference type="ARBA" id="ARBA00022958"/>
    </source>
</evidence>
<dbReference type="GeneID" id="25911621"/>
<evidence type="ECO:0000256" key="13">
    <source>
        <dbReference type="SAM" id="Phobius"/>
    </source>
</evidence>
<proteinExistence type="inferred from homology"/>
<keyword evidence="8 13" id="KW-1133">Transmembrane helix</keyword>
<feature type="transmembrane region" description="Helical" evidence="13">
    <location>
        <begin position="63"/>
        <end position="83"/>
    </location>
</feature>
<evidence type="ECO:0000256" key="5">
    <source>
        <dbReference type="ARBA" id="ARBA00022692"/>
    </source>
</evidence>
<evidence type="ECO:0000256" key="9">
    <source>
        <dbReference type="ARBA" id="ARBA00023065"/>
    </source>
</evidence>
<comment type="similarity">
    <text evidence="2">Belongs to the TMEM38 family.</text>
</comment>
<evidence type="ECO:0000256" key="10">
    <source>
        <dbReference type="ARBA" id="ARBA00023136"/>
    </source>
</evidence>
<reference evidence="14 15" key="1">
    <citation type="submission" date="2011-02" db="EMBL/GenBank/DDBJ databases">
        <title>The Genome Sequence of Sphaeroforma arctica JP610.</title>
        <authorList>
            <consortium name="The Broad Institute Genome Sequencing Platform"/>
            <person name="Russ C."/>
            <person name="Cuomo C."/>
            <person name="Young S.K."/>
            <person name="Zeng Q."/>
            <person name="Gargeya S."/>
            <person name="Alvarado L."/>
            <person name="Berlin A."/>
            <person name="Chapman S.B."/>
            <person name="Chen Z."/>
            <person name="Freedman E."/>
            <person name="Gellesch M."/>
            <person name="Goldberg J."/>
            <person name="Griggs A."/>
            <person name="Gujja S."/>
            <person name="Heilman E."/>
            <person name="Heiman D."/>
            <person name="Howarth C."/>
            <person name="Mehta T."/>
            <person name="Neiman D."/>
            <person name="Pearson M."/>
            <person name="Roberts A."/>
            <person name="Saif S."/>
            <person name="Shea T."/>
            <person name="Shenoy N."/>
            <person name="Sisk P."/>
            <person name="Stolte C."/>
            <person name="Sykes S."/>
            <person name="White J."/>
            <person name="Yandava C."/>
            <person name="Burger G."/>
            <person name="Gray M.W."/>
            <person name="Holland P.W.H."/>
            <person name="King N."/>
            <person name="Lang F.B.F."/>
            <person name="Roger A.J."/>
            <person name="Ruiz-Trillo I."/>
            <person name="Haas B."/>
            <person name="Nusbaum C."/>
            <person name="Birren B."/>
        </authorList>
    </citation>
    <scope>NUCLEOTIDE SEQUENCE [LARGE SCALE GENOMIC DNA]</scope>
    <source>
        <strain evidence="14 15">JP610</strain>
    </source>
</reference>
<dbReference type="PANTHER" id="PTHR12454:SF11">
    <property type="entry name" value="GH25683P"/>
    <property type="match status" value="1"/>
</dbReference>
<keyword evidence="3" id="KW-0813">Transport</keyword>
<dbReference type="PANTHER" id="PTHR12454">
    <property type="entry name" value="TRIMERIC INTRACELLULAR CATION CHANNEL"/>
    <property type="match status" value="1"/>
</dbReference>
<dbReference type="GO" id="GO:0005267">
    <property type="term" value="F:potassium channel activity"/>
    <property type="evidence" value="ECO:0007669"/>
    <property type="project" value="UniProtKB-KW"/>
</dbReference>
<evidence type="ECO:0000256" key="3">
    <source>
        <dbReference type="ARBA" id="ARBA00022448"/>
    </source>
</evidence>
<dbReference type="GO" id="GO:0016020">
    <property type="term" value="C:membrane"/>
    <property type="evidence" value="ECO:0007669"/>
    <property type="project" value="InterPro"/>
</dbReference>
<evidence type="ECO:0000256" key="6">
    <source>
        <dbReference type="ARBA" id="ARBA00022826"/>
    </source>
</evidence>
<dbReference type="EMBL" id="KQ243133">
    <property type="protein sequence ID" value="KNC76381.1"/>
    <property type="molecule type" value="Genomic_DNA"/>
</dbReference>
<accession>A0A0L0FIS7</accession>
<keyword evidence="5 13" id="KW-0812">Transmembrane</keyword>
<evidence type="ECO:0000256" key="11">
    <source>
        <dbReference type="ARBA" id="ARBA00023303"/>
    </source>
</evidence>
<organism evidence="14 15">
    <name type="scientific">Sphaeroforma arctica JP610</name>
    <dbReference type="NCBI Taxonomy" id="667725"/>
    <lineage>
        <taxon>Eukaryota</taxon>
        <taxon>Ichthyosporea</taxon>
        <taxon>Ichthyophonida</taxon>
        <taxon>Sphaeroforma</taxon>
    </lineage>
</organism>
<dbReference type="Pfam" id="PF05197">
    <property type="entry name" value="TRIC"/>
    <property type="match status" value="1"/>
</dbReference>
<keyword evidence="15" id="KW-1185">Reference proteome</keyword>
<evidence type="ECO:0000256" key="1">
    <source>
        <dbReference type="ARBA" id="ARBA00004127"/>
    </source>
</evidence>
<dbReference type="GO" id="GO:0042802">
    <property type="term" value="F:identical protein binding"/>
    <property type="evidence" value="ECO:0007669"/>
    <property type="project" value="InterPro"/>
</dbReference>
<feature type="region of interest" description="Disordered" evidence="12">
    <location>
        <begin position="272"/>
        <end position="418"/>
    </location>
</feature>
<comment type="subcellular location">
    <subcellularLocation>
        <location evidence="1">Endomembrane system</location>
        <topology evidence="1">Multi-pass membrane protein</topology>
    </subcellularLocation>
</comment>
<dbReference type="RefSeq" id="XP_014150283.1">
    <property type="nucleotide sequence ID" value="XM_014294808.1"/>
</dbReference>
<evidence type="ECO:0000256" key="12">
    <source>
        <dbReference type="SAM" id="MobiDB-lite"/>
    </source>
</evidence>
<dbReference type="AlphaFoldDB" id="A0A0L0FIS7"/>
<evidence type="ECO:0000313" key="15">
    <source>
        <dbReference type="Proteomes" id="UP000054560"/>
    </source>
</evidence>
<feature type="transmembrane region" description="Helical" evidence="13">
    <location>
        <begin position="20"/>
        <end position="43"/>
    </location>
</feature>
<evidence type="ECO:0000313" key="14">
    <source>
        <dbReference type="EMBL" id="KNC76381.1"/>
    </source>
</evidence>
<keyword evidence="11" id="KW-0407">Ion channel</keyword>
<sequence>MDQVIPESLQFTAEDIPQAVMILPTIDAYVLYALACIGTCMGIRKAQENGVRHGRLFSVKSPYASMVGSVLCCVFGQVSISLLTGSACATFQQGDWALGTPMVAWYIVNHSPLDMFWEIVDHRYVYQLLGLIVNHRRVRNTLIGFNIAKSTFSGSCLSWIIGGLLYSSGGSYFAAYEKGIRGVHGNSELLNPGRSTRSSIVFGIFYTLCELEVLGFTPDVAMVLCVYYEMAFGILSILSGNILDPLEPVVNAVCFLMCGEIHWFNPIAPDTADKTQKASAPKTAADLSSTRAVNATAASDVQDEDQKVGHDRQGRKKTRDHEPIHTRFYDRQRRSESSQRDVEGSLSAGSAEIDPSAALNSSVKGGRANKKAKNPVLEPIATLEPPIRTAMSKTGSVSLSPGAPARQLRNRKGASTEL</sequence>
<feature type="compositionally biased region" description="Polar residues" evidence="12">
    <location>
        <begin position="286"/>
        <end position="299"/>
    </location>
</feature>
<dbReference type="InterPro" id="IPR007866">
    <property type="entry name" value="TRIC_channel"/>
</dbReference>
<dbReference type="Proteomes" id="UP000054560">
    <property type="component" value="Unassembled WGS sequence"/>
</dbReference>
<gene>
    <name evidence="14" type="ORF">SARC_11117</name>
</gene>
<evidence type="ECO:0000256" key="8">
    <source>
        <dbReference type="ARBA" id="ARBA00022989"/>
    </source>
</evidence>
<keyword evidence="7" id="KW-0630">Potassium</keyword>
<keyword evidence="10 13" id="KW-0472">Membrane</keyword>
<evidence type="ECO:0000256" key="4">
    <source>
        <dbReference type="ARBA" id="ARBA00022538"/>
    </source>
</evidence>
<name>A0A0L0FIS7_9EUKA</name>